<evidence type="ECO:0000256" key="5">
    <source>
        <dbReference type="ARBA" id="ARBA00022747"/>
    </source>
</evidence>
<dbReference type="Proteomes" id="UP001596071">
    <property type="component" value="Unassembled WGS sequence"/>
</dbReference>
<organism evidence="9 10">
    <name type="scientific">Sporosarcina koreensis</name>
    <dbReference type="NCBI Taxonomy" id="334735"/>
    <lineage>
        <taxon>Bacteria</taxon>
        <taxon>Bacillati</taxon>
        <taxon>Bacillota</taxon>
        <taxon>Bacilli</taxon>
        <taxon>Bacillales</taxon>
        <taxon>Caryophanaceae</taxon>
        <taxon>Sporosarcina</taxon>
    </lineage>
</organism>
<accession>A0ABW0TWA3</accession>
<dbReference type="PROSITE" id="PS00092">
    <property type="entry name" value="N6_MTASE"/>
    <property type="match status" value="1"/>
</dbReference>
<evidence type="ECO:0000256" key="4">
    <source>
        <dbReference type="ARBA" id="ARBA00022691"/>
    </source>
</evidence>
<name>A0ABW0TWA3_9BACL</name>
<dbReference type="EMBL" id="JBHSNP010000010">
    <property type="protein sequence ID" value="MFC5602688.1"/>
    <property type="molecule type" value="Genomic_DNA"/>
</dbReference>
<comment type="catalytic activity">
    <reaction evidence="6">
        <text>a 2'-deoxyadenosine in DNA + S-adenosyl-L-methionine = an N(6)-methyl-2'-deoxyadenosine in DNA + S-adenosyl-L-homocysteine + H(+)</text>
        <dbReference type="Rhea" id="RHEA:15197"/>
        <dbReference type="Rhea" id="RHEA-COMP:12418"/>
        <dbReference type="Rhea" id="RHEA-COMP:12419"/>
        <dbReference type="ChEBI" id="CHEBI:15378"/>
        <dbReference type="ChEBI" id="CHEBI:57856"/>
        <dbReference type="ChEBI" id="CHEBI:59789"/>
        <dbReference type="ChEBI" id="CHEBI:90615"/>
        <dbReference type="ChEBI" id="CHEBI:90616"/>
        <dbReference type="EC" id="2.1.1.72"/>
    </reaction>
</comment>
<dbReference type="InterPro" id="IPR051537">
    <property type="entry name" value="DNA_Adenine_Mtase"/>
</dbReference>
<dbReference type="PRINTS" id="PR00507">
    <property type="entry name" value="N12N6MTFRASE"/>
</dbReference>
<evidence type="ECO:0000313" key="9">
    <source>
        <dbReference type="EMBL" id="MFC5602688.1"/>
    </source>
</evidence>
<evidence type="ECO:0000313" key="10">
    <source>
        <dbReference type="Proteomes" id="UP001596071"/>
    </source>
</evidence>
<evidence type="ECO:0000259" key="7">
    <source>
        <dbReference type="Pfam" id="PF02384"/>
    </source>
</evidence>
<evidence type="ECO:0000256" key="3">
    <source>
        <dbReference type="ARBA" id="ARBA00022679"/>
    </source>
</evidence>
<sequence>MINFQDKVSFIWSIAEVLRGPYKPEDYGKVILPLAVLRRFDCVLEETKDDVLAKYADLKSINEDAREPILNRIAKQNFHNTSNYNFNNLLSDADNIADNLRDYMNGFSKTARDIMEYFEFDKQIDKMNDNDLLYLTIKRFSELDLHPEVVSNIEMGYIFEELIRRFSEHAEAGDHYTPREVVRLMVSLLFMRDDDILTKYGLTQTLYDCAAGTGGMGSVAQEYLHEFNPNADIEFFAQEINGESYAICKADMLIKGADARNIRLGNTLSNDQFKGEKFDYLISNPPYGVDWKSYEKPVKAEHEEQGYNGRFGPGTPRTSDGQLLFLLHLISKMKPVTAENPQGSRMTIIMNGSPLFTGDAGSGESEIRRYVLENDLVEGIVALPNDLFYNTGISTYIWILTNNKADYRKGKVQLINAVDFSKKMKKSLGSKRNEITQEQIDEIVRIYGNFKEEEYVKIFDNEDFGYQKITVERPLRLNFLVSEERIAQVIEQRAFQNLATSRKKGESGIAEIEAGKELQETILKVLRNHISDIVYKNREDFEKKLKAAFKEVGVVIGAPVLKAIFAGLSEKDETADVCMKKKDEIEADADLRDTENVPLKENIEEYFEREVLPHVPDAWIDHSRTRVGYEIPFTRQFYKYTPLRSSAEIFADIKELELGILEQLKKVLG</sequence>
<reference evidence="10" key="1">
    <citation type="journal article" date="2019" name="Int. J. Syst. Evol. Microbiol.">
        <title>The Global Catalogue of Microorganisms (GCM) 10K type strain sequencing project: providing services to taxonomists for standard genome sequencing and annotation.</title>
        <authorList>
            <consortium name="The Broad Institute Genomics Platform"/>
            <consortium name="The Broad Institute Genome Sequencing Center for Infectious Disease"/>
            <person name="Wu L."/>
            <person name="Ma J."/>
        </authorList>
    </citation>
    <scope>NUCLEOTIDE SEQUENCE [LARGE SCALE GENOMIC DNA]</scope>
    <source>
        <strain evidence="10">KACC 11299</strain>
    </source>
</reference>
<evidence type="ECO:0000256" key="1">
    <source>
        <dbReference type="ARBA" id="ARBA00011900"/>
    </source>
</evidence>
<comment type="caution">
    <text evidence="9">The sequence shown here is derived from an EMBL/GenBank/DDBJ whole genome shotgun (WGS) entry which is preliminary data.</text>
</comment>
<evidence type="ECO:0000256" key="6">
    <source>
        <dbReference type="ARBA" id="ARBA00047942"/>
    </source>
</evidence>
<dbReference type="GO" id="GO:0008168">
    <property type="term" value="F:methyltransferase activity"/>
    <property type="evidence" value="ECO:0007669"/>
    <property type="project" value="UniProtKB-KW"/>
</dbReference>
<evidence type="ECO:0000259" key="8">
    <source>
        <dbReference type="Pfam" id="PF12161"/>
    </source>
</evidence>
<feature type="domain" description="N6 adenine-specific DNA methyltransferase N-terminal" evidence="8">
    <location>
        <begin position="9"/>
        <end position="140"/>
    </location>
</feature>
<evidence type="ECO:0000256" key="2">
    <source>
        <dbReference type="ARBA" id="ARBA00022603"/>
    </source>
</evidence>
<dbReference type="Pfam" id="PF12161">
    <property type="entry name" value="HsdM_N"/>
    <property type="match status" value="1"/>
</dbReference>
<protein>
    <recommendedName>
        <fullName evidence="1">site-specific DNA-methyltransferase (adenine-specific)</fullName>
        <ecNumber evidence="1">2.1.1.72</ecNumber>
    </recommendedName>
</protein>
<keyword evidence="3" id="KW-0808">Transferase</keyword>
<feature type="domain" description="DNA methylase adenine-specific" evidence="7">
    <location>
        <begin position="155"/>
        <end position="454"/>
    </location>
</feature>
<dbReference type="RefSeq" id="WP_381442862.1">
    <property type="nucleotide sequence ID" value="NZ_JBHSNP010000010.1"/>
</dbReference>
<dbReference type="GO" id="GO:0032259">
    <property type="term" value="P:methylation"/>
    <property type="evidence" value="ECO:0007669"/>
    <property type="project" value="UniProtKB-KW"/>
</dbReference>
<dbReference type="EC" id="2.1.1.72" evidence="1"/>
<dbReference type="InterPro" id="IPR029063">
    <property type="entry name" value="SAM-dependent_MTases_sf"/>
</dbReference>
<proteinExistence type="predicted"/>
<keyword evidence="4" id="KW-0949">S-adenosyl-L-methionine</keyword>
<dbReference type="InterPro" id="IPR003356">
    <property type="entry name" value="DNA_methylase_A-5"/>
</dbReference>
<keyword evidence="2 9" id="KW-0489">Methyltransferase</keyword>
<gene>
    <name evidence="9" type="ORF">ACFPTP_05605</name>
</gene>
<dbReference type="Pfam" id="PF02384">
    <property type="entry name" value="N6_Mtase"/>
    <property type="match status" value="1"/>
</dbReference>
<dbReference type="PANTHER" id="PTHR42933">
    <property type="entry name" value="SLR6095 PROTEIN"/>
    <property type="match status" value="1"/>
</dbReference>
<dbReference type="InterPro" id="IPR022749">
    <property type="entry name" value="D12N6_MeTrfase_N"/>
</dbReference>
<dbReference type="PANTHER" id="PTHR42933:SF3">
    <property type="entry name" value="TYPE I RESTRICTION ENZYME MJAVIII METHYLASE SUBUNIT"/>
    <property type="match status" value="1"/>
</dbReference>
<dbReference type="Gene3D" id="3.40.50.150">
    <property type="entry name" value="Vaccinia Virus protein VP39"/>
    <property type="match status" value="1"/>
</dbReference>
<keyword evidence="10" id="KW-1185">Reference proteome</keyword>
<dbReference type="SUPFAM" id="SSF53335">
    <property type="entry name" value="S-adenosyl-L-methionine-dependent methyltransferases"/>
    <property type="match status" value="1"/>
</dbReference>
<keyword evidence="5" id="KW-0680">Restriction system</keyword>
<dbReference type="InterPro" id="IPR002052">
    <property type="entry name" value="DNA_methylase_N6_adenine_CS"/>
</dbReference>